<dbReference type="Proteomes" id="UP000676325">
    <property type="component" value="Unassembled WGS sequence"/>
</dbReference>
<organism evidence="9 10">
    <name type="scientific">Actinospica acidithermotolerans</name>
    <dbReference type="NCBI Taxonomy" id="2828514"/>
    <lineage>
        <taxon>Bacteria</taxon>
        <taxon>Bacillati</taxon>
        <taxon>Actinomycetota</taxon>
        <taxon>Actinomycetes</taxon>
        <taxon>Catenulisporales</taxon>
        <taxon>Actinospicaceae</taxon>
        <taxon>Actinospica</taxon>
    </lineage>
</organism>
<evidence type="ECO:0000256" key="2">
    <source>
        <dbReference type="ARBA" id="ARBA00009212"/>
    </source>
</evidence>
<dbReference type="GO" id="GO:0015385">
    <property type="term" value="F:sodium:proton antiporter activity"/>
    <property type="evidence" value="ECO:0007669"/>
    <property type="project" value="TreeGrafter"/>
</dbReference>
<feature type="transmembrane region" description="Helical" evidence="8">
    <location>
        <begin position="33"/>
        <end position="52"/>
    </location>
</feature>
<comment type="caution">
    <text evidence="9">The sequence shown here is derived from an EMBL/GenBank/DDBJ whole genome shotgun (WGS) entry which is preliminary data.</text>
</comment>
<evidence type="ECO:0000313" key="9">
    <source>
        <dbReference type="EMBL" id="MBR7828002.1"/>
    </source>
</evidence>
<sequence>MDQLYFAVAIAEACVALLLLPRIARGPSVSDRIVALNTASTQAALAVLFYAAGADRAIYLDVAIWLVSFSYLGAIVWARFLERGLI</sequence>
<gene>
    <name evidence="9" type="ORF">KDK95_16925</name>
</gene>
<dbReference type="PANTHER" id="PTHR34702">
    <property type="entry name" value="NA(+)/H(+) ANTIPORTER SUBUNIT F1"/>
    <property type="match status" value="1"/>
</dbReference>
<dbReference type="GO" id="GO:0005886">
    <property type="term" value="C:plasma membrane"/>
    <property type="evidence" value="ECO:0007669"/>
    <property type="project" value="UniProtKB-SubCell"/>
</dbReference>
<evidence type="ECO:0000256" key="7">
    <source>
        <dbReference type="ARBA" id="ARBA00023136"/>
    </source>
</evidence>
<evidence type="ECO:0000256" key="4">
    <source>
        <dbReference type="ARBA" id="ARBA00022475"/>
    </source>
</evidence>
<dbReference type="InterPro" id="IPR007208">
    <property type="entry name" value="MrpF/PhaF-like"/>
</dbReference>
<feature type="transmembrane region" description="Helical" evidence="8">
    <location>
        <begin position="6"/>
        <end position="24"/>
    </location>
</feature>
<evidence type="ECO:0000256" key="6">
    <source>
        <dbReference type="ARBA" id="ARBA00022989"/>
    </source>
</evidence>
<dbReference type="Pfam" id="PF04066">
    <property type="entry name" value="MrpF_PhaF"/>
    <property type="match status" value="1"/>
</dbReference>
<dbReference type="EMBL" id="JAGSOH010000047">
    <property type="protein sequence ID" value="MBR7828002.1"/>
    <property type="molecule type" value="Genomic_DNA"/>
</dbReference>
<evidence type="ECO:0000256" key="3">
    <source>
        <dbReference type="ARBA" id="ARBA00022448"/>
    </source>
</evidence>
<dbReference type="PANTHER" id="PTHR34702:SF1">
    <property type="entry name" value="NA(+)_H(+) ANTIPORTER SUBUNIT F"/>
    <property type="match status" value="1"/>
</dbReference>
<protein>
    <submittedName>
        <fullName evidence="9">Cation:proton antiporter</fullName>
    </submittedName>
</protein>
<name>A0A941EB48_9ACTN</name>
<comment type="similarity">
    <text evidence="2">Belongs to the CPA3 antiporters (TC 2.A.63) subunit F family.</text>
</comment>
<evidence type="ECO:0000256" key="8">
    <source>
        <dbReference type="SAM" id="Phobius"/>
    </source>
</evidence>
<keyword evidence="5 8" id="KW-0812">Transmembrane</keyword>
<evidence type="ECO:0000256" key="5">
    <source>
        <dbReference type="ARBA" id="ARBA00022692"/>
    </source>
</evidence>
<keyword evidence="7 8" id="KW-0472">Membrane</keyword>
<keyword evidence="3" id="KW-0813">Transport</keyword>
<reference evidence="9" key="1">
    <citation type="submission" date="2021-04" db="EMBL/GenBank/DDBJ databases">
        <title>Genome based classification of Actinospica acidithermotolerans sp. nov., an actinobacterium isolated from an Indonesian hot spring.</title>
        <authorList>
            <person name="Kusuma A.B."/>
            <person name="Putra K.E."/>
            <person name="Nafisah S."/>
            <person name="Loh J."/>
            <person name="Nouioui I."/>
            <person name="Goodfellow M."/>
        </authorList>
    </citation>
    <scope>NUCLEOTIDE SEQUENCE</scope>
    <source>
        <strain evidence="9">MGRD01-02</strain>
    </source>
</reference>
<feature type="transmembrane region" description="Helical" evidence="8">
    <location>
        <begin position="58"/>
        <end position="81"/>
    </location>
</feature>
<keyword evidence="4" id="KW-1003">Cell membrane</keyword>
<evidence type="ECO:0000256" key="1">
    <source>
        <dbReference type="ARBA" id="ARBA00004651"/>
    </source>
</evidence>
<dbReference type="AlphaFoldDB" id="A0A941EB48"/>
<keyword evidence="10" id="KW-1185">Reference proteome</keyword>
<accession>A0A941EB48</accession>
<comment type="subcellular location">
    <subcellularLocation>
        <location evidence="1">Cell membrane</location>
        <topology evidence="1">Multi-pass membrane protein</topology>
    </subcellularLocation>
</comment>
<keyword evidence="6 8" id="KW-1133">Transmembrane helix</keyword>
<proteinExistence type="inferred from homology"/>
<evidence type="ECO:0000313" key="10">
    <source>
        <dbReference type="Proteomes" id="UP000676325"/>
    </source>
</evidence>